<reference evidence="1 2" key="1">
    <citation type="submission" date="2023-05" db="EMBL/GenBank/DDBJ databases">
        <title>Xanthomonas rydalmerenesis sp. nov., a novel Xanthomonas species isolated from Fragaria x ananassa.</title>
        <authorList>
            <person name="McKnight D.J.E."/>
            <person name="Wong-Bajracharya J."/>
            <person name="Okoh E.B."/>
            <person name="Snijders F."/>
            <person name="Lidbetter F."/>
            <person name="Webster J."/>
            <person name="Djordjevic S.P."/>
            <person name="Bogema D.R."/>
            <person name="Chapman T.A."/>
        </authorList>
    </citation>
    <scope>NUCLEOTIDE SEQUENCE [LARGE SCALE GENOMIC DNA]</scope>
    <source>
        <strain evidence="1 2">DAR34883</strain>
    </source>
</reference>
<evidence type="ECO:0000313" key="2">
    <source>
        <dbReference type="Proteomes" id="UP001302020"/>
    </source>
</evidence>
<dbReference type="EMBL" id="CP126172">
    <property type="protein sequence ID" value="WOS41024.1"/>
    <property type="molecule type" value="Genomic_DNA"/>
</dbReference>
<dbReference type="Proteomes" id="UP001302020">
    <property type="component" value="Chromosome"/>
</dbReference>
<sequence length="61" mass="6656">MAGIAGFLAVRDGIPWWFSRHDSALSQAISQQAEGAFAPLAWILLLLWRSPHSSMRGTATC</sequence>
<proteinExistence type="predicted"/>
<accession>A0ABZ0JPW3</accession>
<protein>
    <submittedName>
        <fullName evidence="1">Uncharacterized protein</fullName>
    </submittedName>
</protein>
<dbReference type="RefSeq" id="WP_317844261.1">
    <property type="nucleotide sequence ID" value="NZ_CP126170.1"/>
</dbReference>
<organism evidence="1 2">
    <name type="scientific">Xanthomonas rydalmerensis</name>
    <dbReference type="NCBI Taxonomy" id="3046274"/>
    <lineage>
        <taxon>Bacteria</taxon>
        <taxon>Pseudomonadati</taxon>
        <taxon>Pseudomonadota</taxon>
        <taxon>Gammaproteobacteria</taxon>
        <taxon>Lysobacterales</taxon>
        <taxon>Lysobacteraceae</taxon>
        <taxon>Xanthomonas</taxon>
    </lineage>
</organism>
<name>A0ABZ0JPW3_9XANT</name>
<evidence type="ECO:0000313" key="1">
    <source>
        <dbReference type="EMBL" id="WOS41024.1"/>
    </source>
</evidence>
<gene>
    <name evidence="1" type="ORF">QN243_00575</name>
</gene>
<keyword evidence="2" id="KW-1185">Reference proteome</keyword>